<organism evidence="15 16">
    <name type="scientific">Yarrowia lipolytica</name>
    <name type="common">Candida lipolytica</name>
    <dbReference type="NCBI Taxonomy" id="4952"/>
    <lineage>
        <taxon>Eukaryota</taxon>
        <taxon>Fungi</taxon>
        <taxon>Dikarya</taxon>
        <taxon>Ascomycota</taxon>
        <taxon>Saccharomycotina</taxon>
        <taxon>Dipodascomycetes</taxon>
        <taxon>Dipodascales</taxon>
        <taxon>Dipodascales incertae sedis</taxon>
        <taxon>Yarrowia</taxon>
    </lineage>
</organism>
<dbReference type="GO" id="GO:0120029">
    <property type="term" value="P:proton export across plasma membrane"/>
    <property type="evidence" value="ECO:0007669"/>
    <property type="project" value="InterPro"/>
</dbReference>
<dbReference type="GeneID" id="2909166"/>
<feature type="transmembrane region" description="Helical" evidence="12">
    <location>
        <begin position="245"/>
        <end position="262"/>
    </location>
</feature>
<feature type="region of interest" description="Disordered" evidence="11">
    <location>
        <begin position="575"/>
        <end position="613"/>
    </location>
</feature>
<feature type="compositionally biased region" description="Basic and acidic residues" evidence="11">
    <location>
        <begin position="491"/>
        <end position="512"/>
    </location>
</feature>
<dbReference type="RefSeq" id="XP_501299.3">
    <property type="nucleotide sequence ID" value="XM_501299.3"/>
</dbReference>
<evidence type="ECO:0000256" key="12">
    <source>
        <dbReference type="SAM" id="Phobius"/>
    </source>
</evidence>
<dbReference type="GO" id="GO:0005886">
    <property type="term" value="C:plasma membrane"/>
    <property type="evidence" value="ECO:0007669"/>
    <property type="project" value="InterPro"/>
</dbReference>
<dbReference type="Gene3D" id="1.20.1530.20">
    <property type="match status" value="1"/>
</dbReference>
<keyword evidence="10" id="KW-0739">Sodium transport</keyword>
<dbReference type="GO" id="GO:0015385">
    <property type="term" value="F:sodium:proton antiporter activity"/>
    <property type="evidence" value="ECO:0007669"/>
    <property type="project" value="InterPro"/>
</dbReference>
<dbReference type="VEuPathDB" id="FungiDB:YALI0_C00759g"/>
<sequence length="853" mass="95005">MGWDQLGIDDAHLAYAIIGTFTMIFSVVSLFVKEKLYIGEATVATLCGLIVGPHCLKWFTPDTWGNTDYITLELSRVCLVIQIFAVAVELPKKYIWKHALSVFYLLFPIMAFGWLISSLFIWALIKDLRWKEGLVMAACITATDPVLASAVVGKGRFSQRLPTHLRNLLSAESGCNDGMAFPFTFISLNLILHYGNAGEICKEFFVITVLYECMTGICLGIVIGWGGRILIKFAESRNLIDRESFLAFYLVLALMCAGFGTIIGVDDLLAAFAAGTAFSWDGWFAKETEESHVSNVIDLLLNTSFFVYFGSVVPWADFNNKEIGLDVWRLVVIAVLILLFRRIPAMLILSPLVPDIRNWREALFCGHFGPIGVGAVYMSLIARAELESGTPSPRRKEDWPKEGQPNWLAVQTIWPVCTFLIISSIVVHGSSLFVFFLGKHVSNLSITINSTTTAGDESHMWISRLPGIGDNGRTISISRVDTREPGMITFGEKKRLAKQREREAQTEKHGDEANISSESTAKQRKPRRRMSKDPPVNQPLSLGQGRGREHIDTFVEGDHVIQENDDGDIVAEYDQEKAGSSSGTDGDDQSPHITDRRHSHPHNVAAGGHHHLHHERVKAVAYKIDDELIVENEDGDILKRYKIRQKGHGPDSPNEEFVTPKHEGGVTKFFDRIFHKNFQDIKDIHKDKAPATDFVDLEKNEPLDVALARDGILSGVEDHPSEGAVQGTTTILHPTHTPCNDEVCLDDPLQRATIVEGSLERQDTSRSRRSSRGSLTSFRLGRRDSKDGTPTPGPSESDIPEETPAEKRRRMSALGLGNSAKDDDDEEEQTVVHPIREDEEDAPRIMWGDTVRG</sequence>
<dbReference type="VEuPathDB" id="FungiDB:YALI1_C00999g"/>
<feature type="region of interest" description="Disordered" evidence="11">
    <location>
        <begin position="483"/>
        <end position="548"/>
    </location>
</feature>
<dbReference type="InterPro" id="IPR004712">
    <property type="entry name" value="Na+/H+_antiporter_fungi"/>
</dbReference>
<evidence type="ECO:0000256" key="6">
    <source>
        <dbReference type="ARBA" id="ARBA00022989"/>
    </source>
</evidence>
<dbReference type="PANTHER" id="PTHR31382">
    <property type="entry name" value="NA(+)/H(+) ANTIPORTER"/>
    <property type="match status" value="1"/>
</dbReference>
<evidence type="ECO:0000256" key="4">
    <source>
        <dbReference type="ARBA" id="ARBA00022449"/>
    </source>
</evidence>
<keyword evidence="5 12" id="KW-0812">Transmembrane</keyword>
<evidence type="ECO:0000256" key="1">
    <source>
        <dbReference type="ARBA" id="ARBA00004141"/>
    </source>
</evidence>
<feature type="transmembrane region" description="Helical" evidence="12">
    <location>
        <begin position="362"/>
        <end position="382"/>
    </location>
</feature>
<dbReference type="Pfam" id="PF00999">
    <property type="entry name" value="Na_H_Exchanger"/>
    <property type="match status" value="1"/>
</dbReference>
<feature type="domain" description="Cation/H+ exchanger transmembrane" evidence="13">
    <location>
        <begin position="25"/>
        <end position="436"/>
    </location>
</feature>
<keyword evidence="9 12" id="KW-0472">Membrane</keyword>
<dbReference type="GO" id="GO:0042391">
    <property type="term" value="P:regulation of membrane potential"/>
    <property type="evidence" value="ECO:0007669"/>
    <property type="project" value="InterPro"/>
</dbReference>
<dbReference type="InterPro" id="IPR038770">
    <property type="entry name" value="Na+/solute_symporter_sf"/>
</dbReference>
<keyword evidence="6 12" id="KW-1133">Transmembrane helix</keyword>
<evidence type="ECO:0000256" key="2">
    <source>
        <dbReference type="ARBA" id="ARBA00005248"/>
    </source>
</evidence>
<evidence type="ECO:0000256" key="11">
    <source>
        <dbReference type="SAM" id="MobiDB-lite"/>
    </source>
</evidence>
<feature type="transmembrane region" description="Helical" evidence="12">
    <location>
        <begin position="413"/>
        <end position="437"/>
    </location>
</feature>
<feature type="transmembrane region" description="Helical" evidence="12">
    <location>
        <begin position="12"/>
        <end position="32"/>
    </location>
</feature>
<evidence type="ECO:0000313" key="15">
    <source>
        <dbReference type="EMBL" id="AOW02160.1"/>
    </source>
</evidence>
<name>A0A1D8N957_YARLL</name>
<feature type="transmembrane region" description="Helical" evidence="12">
    <location>
        <begin position="102"/>
        <end position="122"/>
    </location>
</feature>
<dbReference type="KEGG" id="yli:2909166"/>
<comment type="subcellular location">
    <subcellularLocation>
        <location evidence="1">Membrane</location>
        <topology evidence="1">Multi-pass membrane protein</topology>
    </subcellularLocation>
</comment>
<evidence type="ECO:0000256" key="10">
    <source>
        <dbReference type="ARBA" id="ARBA00023201"/>
    </source>
</evidence>
<keyword evidence="7" id="KW-0915">Sodium</keyword>
<accession>A0A1D8N957</accession>
<feature type="transmembrane region" description="Helical" evidence="12">
    <location>
        <begin position="328"/>
        <end position="350"/>
    </location>
</feature>
<feature type="transmembrane region" description="Helical" evidence="12">
    <location>
        <begin position="204"/>
        <end position="225"/>
    </location>
</feature>
<evidence type="ECO:0000259" key="14">
    <source>
        <dbReference type="Pfam" id="PF08619"/>
    </source>
</evidence>
<keyword evidence="4" id="KW-0050">Antiport</keyword>
<dbReference type="GO" id="GO:0036376">
    <property type="term" value="P:sodium ion export across plasma membrane"/>
    <property type="evidence" value="ECO:0007669"/>
    <property type="project" value="InterPro"/>
</dbReference>
<evidence type="ECO:0008006" key="17">
    <source>
        <dbReference type="Google" id="ProtNLM"/>
    </source>
</evidence>
<keyword evidence="3" id="KW-0813">Transport</keyword>
<feature type="region of interest" description="Disordered" evidence="11">
    <location>
        <begin position="755"/>
        <end position="853"/>
    </location>
</feature>
<evidence type="ECO:0000256" key="8">
    <source>
        <dbReference type="ARBA" id="ARBA00023065"/>
    </source>
</evidence>
<dbReference type="Proteomes" id="UP000182444">
    <property type="component" value="Chromosome 1C"/>
</dbReference>
<feature type="domain" description="Alkali metal cation/H+ antiporter Nha1 C-terminal" evidence="14">
    <location>
        <begin position="501"/>
        <end position="655"/>
    </location>
</feature>
<dbReference type="InterPro" id="IPR006153">
    <property type="entry name" value="Cation/H_exchanger_TM"/>
</dbReference>
<dbReference type="EMBL" id="CP017555">
    <property type="protein sequence ID" value="AOW02160.1"/>
    <property type="molecule type" value="Genomic_DNA"/>
</dbReference>
<protein>
    <recommendedName>
        <fullName evidence="17">Sodium/hydrogen exchanger family-domain-containing protein</fullName>
    </recommendedName>
</protein>
<dbReference type="Pfam" id="PF08619">
    <property type="entry name" value="Nha1_C"/>
    <property type="match status" value="1"/>
</dbReference>
<reference evidence="15 16" key="1">
    <citation type="journal article" date="2016" name="PLoS ONE">
        <title>Sequence Assembly of Yarrowia lipolytica Strain W29/CLIB89 Shows Transposable Element Diversity.</title>
        <authorList>
            <person name="Magnan C."/>
            <person name="Yu J."/>
            <person name="Chang I."/>
            <person name="Jahn E."/>
            <person name="Kanomata Y."/>
            <person name="Wu J."/>
            <person name="Zeller M."/>
            <person name="Oakes M."/>
            <person name="Baldi P."/>
            <person name="Sandmeyer S."/>
        </authorList>
    </citation>
    <scope>NUCLEOTIDE SEQUENCE [LARGE SCALE GENOMIC DNA]</scope>
    <source>
        <strain evidence="16">CLIB89(W29)</strain>
    </source>
</reference>
<keyword evidence="8" id="KW-0406">Ion transport</keyword>
<evidence type="ECO:0000256" key="7">
    <source>
        <dbReference type="ARBA" id="ARBA00023053"/>
    </source>
</evidence>
<evidence type="ECO:0000256" key="5">
    <source>
        <dbReference type="ARBA" id="ARBA00022692"/>
    </source>
</evidence>
<dbReference type="GO" id="GO:0030007">
    <property type="term" value="P:intracellular potassium ion homeostasis"/>
    <property type="evidence" value="ECO:0007669"/>
    <property type="project" value="TreeGrafter"/>
</dbReference>
<dbReference type="PANTHER" id="PTHR31382:SF4">
    <property type="entry name" value="NA(+)_H(+) ANTIPORTER"/>
    <property type="match status" value="1"/>
</dbReference>
<evidence type="ECO:0000313" key="16">
    <source>
        <dbReference type="Proteomes" id="UP000182444"/>
    </source>
</evidence>
<proteinExistence type="inferred from homology"/>
<gene>
    <name evidence="15" type="ORF">YALI1_C00999g</name>
</gene>
<dbReference type="AlphaFoldDB" id="A0A1D8N957"/>
<evidence type="ECO:0000259" key="13">
    <source>
        <dbReference type="Pfam" id="PF00999"/>
    </source>
</evidence>
<dbReference type="FunFam" id="1.20.1530.20:FF:000015">
    <property type="entry name" value="Na(+)/H(+) antiporter 2"/>
    <property type="match status" value="1"/>
</dbReference>
<evidence type="ECO:0000256" key="9">
    <source>
        <dbReference type="ARBA" id="ARBA00023136"/>
    </source>
</evidence>
<dbReference type="InterPro" id="IPR013928">
    <property type="entry name" value="Cation/H_antiporter_C"/>
</dbReference>
<comment type="similarity">
    <text evidence="2">Belongs to the fungal Na(+)/H(+) exchanger family.</text>
</comment>
<evidence type="ECO:0000256" key="3">
    <source>
        <dbReference type="ARBA" id="ARBA00022448"/>
    </source>
</evidence>
<dbReference type="eggNOG" id="KOG4505">
    <property type="taxonomic scope" value="Eukaryota"/>
</dbReference>
<feature type="transmembrane region" description="Helical" evidence="12">
    <location>
        <begin position="296"/>
        <end position="316"/>
    </location>
</feature>